<dbReference type="PANTHER" id="PTHR45719">
    <property type="entry name" value="GLYCOSYLTRANSFERASE"/>
    <property type="match status" value="1"/>
</dbReference>
<evidence type="ECO:0000313" key="6">
    <source>
        <dbReference type="EMBL" id="GKU90208.1"/>
    </source>
</evidence>
<accession>A0AAV5HWU1</accession>
<gene>
    <name evidence="6" type="ORF">SLEP1_g4231</name>
</gene>
<keyword evidence="5" id="KW-0325">Glycoprotein</keyword>
<evidence type="ECO:0000313" key="7">
    <source>
        <dbReference type="Proteomes" id="UP001054252"/>
    </source>
</evidence>
<dbReference type="InterPro" id="IPR003406">
    <property type="entry name" value="Glyco_trans_14"/>
</dbReference>
<evidence type="ECO:0000256" key="1">
    <source>
        <dbReference type="ARBA" id="ARBA00004606"/>
    </source>
</evidence>
<protein>
    <submittedName>
        <fullName evidence="6">Uncharacterized protein</fullName>
    </submittedName>
</protein>
<dbReference type="AlphaFoldDB" id="A0AAV5HWU1"/>
<name>A0AAV5HWU1_9ROSI</name>
<evidence type="ECO:0000256" key="2">
    <source>
        <dbReference type="ARBA" id="ARBA00022676"/>
    </source>
</evidence>
<dbReference type="GO" id="GO:0015020">
    <property type="term" value="F:glucuronosyltransferase activity"/>
    <property type="evidence" value="ECO:0007669"/>
    <property type="project" value="InterPro"/>
</dbReference>
<reference evidence="6 7" key="1">
    <citation type="journal article" date="2021" name="Commun. Biol.">
        <title>The genome of Shorea leprosula (Dipterocarpaceae) highlights the ecological relevance of drought in aseasonal tropical rainforests.</title>
        <authorList>
            <person name="Ng K.K.S."/>
            <person name="Kobayashi M.J."/>
            <person name="Fawcett J.A."/>
            <person name="Hatakeyama M."/>
            <person name="Paape T."/>
            <person name="Ng C.H."/>
            <person name="Ang C.C."/>
            <person name="Tnah L.H."/>
            <person name="Lee C.T."/>
            <person name="Nishiyama T."/>
            <person name="Sese J."/>
            <person name="O'Brien M.J."/>
            <person name="Copetti D."/>
            <person name="Mohd Noor M.I."/>
            <person name="Ong R.C."/>
            <person name="Putra M."/>
            <person name="Sireger I.Z."/>
            <person name="Indrioko S."/>
            <person name="Kosugi Y."/>
            <person name="Izuno A."/>
            <person name="Isagi Y."/>
            <person name="Lee S.L."/>
            <person name="Shimizu K.K."/>
        </authorList>
    </citation>
    <scope>NUCLEOTIDE SEQUENCE [LARGE SCALE GENOMIC DNA]</scope>
    <source>
        <strain evidence="6">214</strain>
    </source>
</reference>
<dbReference type="EMBL" id="BPVZ01000004">
    <property type="protein sequence ID" value="GKU90208.1"/>
    <property type="molecule type" value="Genomic_DNA"/>
</dbReference>
<dbReference type="PANTHER" id="PTHR45719:SF14">
    <property type="entry name" value="BETA-GLUCURONOSYLTRANSFERASE GLCAT14A"/>
    <property type="match status" value="1"/>
</dbReference>
<organism evidence="6 7">
    <name type="scientific">Rubroshorea leprosula</name>
    <dbReference type="NCBI Taxonomy" id="152421"/>
    <lineage>
        <taxon>Eukaryota</taxon>
        <taxon>Viridiplantae</taxon>
        <taxon>Streptophyta</taxon>
        <taxon>Embryophyta</taxon>
        <taxon>Tracheophyta</taxon>
        <taxon>Spermatophyta</taxon>
        <taxon>Magnoliopsida</taxon>
        <taxon>eudicotyledons</taxon>
        <taxon>Gunneridae</taxon>
        <taxon>Pentapetalae</taxon>
        <taxon>rosids</taxon>
        <taxon>malvids</taxon>
        <taxon>Malvales</taxon>
        <taxon>Dipterocarpaceae</taxon>
        <taxon>Rubroshorea</taxon>
    </lineage>
</organism>
<dbReference type="Pfam" id="PF02485">
    <property type="entry name" value="Branch"/>
    <property type="match status" value="1"/>
</dbReference>
<keyword evidence="4" id="KW-0472">Membrane</keyword>
<comment type="caution">
    <text evidence="6">The sequence shown here is derived from an EMBL/GenBank/DDBJ whole genome shotgun (WGS) entry which is preliminary data.</text>
</comment>
<evidence type="ECO:0000256" key="3">
    <source>
        <dbReference type="ARBA" id="ARBA00022679"/>
    </source>
</evidence>
<dbReference type="Proteomes" id="UP001054252">
    <property type="component" value="Unassembled WGS sequence"/>
</dbReference>
<sequence>MGSSHIAGTLRAASILLKLDCGWDWFIALSAKDYPLITQDGKMF</sequence>
<comment type="subcellular location">
    <subcellularLocation>
        <location evidence="1">Membrane</location>
        <topology evidence="1">Single-pass type II membrane protein</topology>
    </subcellularLocation>
</comment>
<keyword evidence="2" id="KW-0328">Glycosyltransferase</keyword>
<dbReference type="GO" id="GO:0016020">
    <property type="term" value="C:membrane"/>
    <property type="evidence" value="ECO:0007669"/>
    <property type="project" value="UniProtKB-SubCell"/>
</dbReference>
<evidence type="ECO:0000256" key="4">
    <source>
        <dbReference type="ARBA" id="ARBA00023136"/>
    </source>
</evidence>
<dbReference type="InterPro" id="IPR044610">
    <property type="entry name" value="GLCAT14A/B/C"/>
</dbReference>
<keyword evidence="3" id="KW-0808">Transferase</keyword>
<proteinExistence type="predicted"/>
<keyword evidence="7" id="KW-1185">Reference proteome</keyword>
<evidence type="ECO:0000256" key="5">
    <source>
        <dbReference type="ARBA" id="ARBA00023180"/>
    </source>
</evidence>